<feature type="non-terminal residue" evidence="1">
    <location>
        <position position="419"/>
    </location>
</feature>
<evidence type="ECO:0000313" key="2">
    <source>
        <dbReference type="Proteomes" id="UP000616151"/>
    </source>
</evidence>
<organism evidence="1 2">
    <name type="scientific">Taklimakanibacter albus</name>
    <dbReference type="NCBI Taxonomy" id="2800327"/>
    <lineage>
        <taxon>Bacteria</taxon>
        <taxon>Pseudomonadati</taxon>
        <taxon>Pseudomonadota</taxon>
        <taxon>Alphaproteobacteria</taxon>
        <taxon>Hyphomicrobiales</taxon>
        <taxon>Aestuariivirgaceae</taxon>
        <taxon>Taklimakanibacter</taxon>
    </lineage>
</organism>
<accession>A0ACC5QW77</accession>
<protein>
    <submittedName>
        <fullName evidence="1">Na/Pi cotransporter family protein</fullName>
    </submittedName>
</protein>
<comment type="caution">
    <text evidence="1">The sequence shown here is derived from an EMBL/GenBank/DDBJ whole genome shotgun (WGS) entry which is preliminary data.</text>
</comment>
<dbReference type="EMBL" id="JAENHL010000002">
    <property type="protein sequence ID" value="MBK1864719.1"/>
    <property type="molecule type" value="Genomic_DNA"/>
</dbReference>
<keyword evidence="2" id="KW-1185">Reference proteome</keyword>
<evidence type="ECO:0000313" key="1">
    <source>
        <dbReference type="EMBL" id="MBK1864719.1"/>
    </source>
</evidence>
<name>A0ACC5QW77_9HYPH</name>
<feature type="non-terminal residue" evidence="1">
    <location>
        <position position="1"/>
    </location>
</feature>
<dbReference type="Proteomes" id="UP000616151">
    <property type="component" value="Unassembled WGS sequence"/>
</dbReference>
<proteinExistence type="predicted"/>
<gene>
    <name evidence="1" type="ORF">JHL16_00010</name>
</gene>
<sequence length="419" mass="45091">AGGAIGTSIGLAVLLGADVGSALVSAVFASSSSYALWLSPLLLFAGYVTFTTSNEFRPHNLGRILIGFGLMLVSLKFIVGATAPLREATLFHEALTAIGREPLLAFLVGALLAWLCHSTLAVILLIASFLANGSLDIAGALSFILGVNCGGGLPAVTATLQLQPEARRLPLANLFCRGTVSVILLAFVGRIAPFVMELPFGLIEKAVAFHAGFNLLTAFIFLPFTRQVSHLMARIVPDQKLPPDNLSQPRYLDQMALSTPSVALSNAALETVRMSELLDRMFDTAIVALRSDSLETLKELKTLDERLNRYQSSVHGYLSDLTQAELEKADTQRALEIMLYASNLEHAGDVIHLNLADRIKAKTKLAITFTVSQHASLDDLCLIISQSLRLATGVLTSNDVDGAKRLVEQKDAFRALEHK</sequence>
<reference evidence="1" key="1">
    <citation type="submission" date="2021-01" db="EMBL/GenBank/DDBJ databases">
        <authorList>
            <person name="Sun Q."/>
        </authorList>
    </citation>
    <scope>NUCLEOTIDE SEQUENCE</scope>
    <source>
        <strain evidence="1">YIM B02566</strain>
    </source>
</reference>